<dbReference type="EMBL" id="BRXW01000192">
    <property type="protein sequence ID" value="GMI13450.1"/>
    <property type="molecule type" value="Genomic_DNA"/>
</dbReference>
<evidence type="ECO:0000313" key="3">
    <source>
        <dbReference type="Proteomes" id="UP001165122"/>
    </source>
</evidence>
<accession>A0A9W7FJZ9</accession>
<dbReference type="AlphaFoldDB" id="A0A9W7FJZ9"/>
<proteinExistence type="predicted"/>
<evidence type="ECO:0000256" key="1">
    <source>
        <dbReference type="SAM" id="Coils"/>
    </source>
</evidence>
<evidence type="ECO:0000313" key="2">
    <source>
        <dbReference type="EMBL" id="GMI13450.1"/>
    </source>
</evidence>
<name>A0A9W7FJZ9_9STRA</name>
<gene>
    <name evidence="2" type="ORF">TrLO_g4191</name>
</gene>
<feature type="coiled-coil region" evidence="1">
    <location>
        <begin position="62"/>
        <end position="107"/>
    </location>
</feature>
<keyword evidence="3" id="KW-1185">Reference proteome</keyword>
<sequence>MPPRPQKRRKGNEEEGANVAAIPQDDVKLEALVAVKQEPSDNPQENRVEEIQAGEPSSSVLLAVIQSMRNEMKEEMKGAKQEMNEKMESVFEEMISVKDELREARKEIAALK</sequence>
<protein>
    <submittedName>
        <fullName evidence="2">Uncharacterized protein</fullName>
    </submittedName>
</protein>
<dbReference type="Proteomes" id="UP001165122">
    <property type="component" value="Unassembled WGS sequence"/>
</dbReference>
<reference evidence="3" key="1">
    <citation type="journal article" date="2023" name="Commun. Biol.">
        <title>Genome analysis of Parmales, the sister group of diatoms, reveals the evolutionary specialization of diatoms from phago-mixotrophs to photoautotrophs.</title>
        <authorList>
            <person name="Ban H."/>
            <person name="Sato S."/>
            <person name="Yoshikawa S."/>
            <person name="Yamada K."/>
            <person name="Nakamura Y."/>
            <person name="Ichinomiya M."/>
            <person name="Sato N."/>
            <person name="Blanc-Mathieu R."/>
            <person name="Endo H."/>
            <person name="Kuwata A."/>
            <person name="Ogata H."/>
        </authorList>
    </citation>
    <scope>NUCLEOTIDE SEQUENCE [LARGE SCALE GENOMIC DNA]</scope>
    <source>
        <strain evidence="3">NIES 3700</strain>
    </source>
</reference>
<comment type="caution">
    <text evidence="2">The sequence shown here is derived from an EMBL/GenBank/DDBJ whole genome shotgun (WGS) entry which is preliminary data.</text>
</comment>
<organism evidence="2 3">
    <name type="scientific">Triparma laevis f. longispina</name>
    <dbReference type="NCBI Taxonomy" id="1714387"/>
    <lineage>
        <taxon>Eukaryota</taxon>
        <taxon>Sar</taxon>
        <taxon>Stramenopiles</taxon>
        <taxon>Ochrophyta</taxon>
        <taxon>Bolidophyceae</taxon>
        <taxon>Parmales</taxon>
        <taxon>Triparmaceae</taxon>
        <taxon>Triparma</taxon>
    </lineage>
</organism>
<keyword evidence="1" id="KW-0175">Coiled coil</keyword>